<proteinExistence type="predicted"/>
<dbReference type="AlphaFoldDB" id="A0A9N9JNI3"/>
<accession>A0A9N9JNI3</accession>
<sequence length="147" mass="17145">QHREDALADYSAADASIPKLQNLLSQYNIQDIYNMDETVLFYCLEPDSILANKKDWMTEIIFSKWIQEFDQKMNRYNVVLLIDGAMSYKLDNVTLENTKLFQEQQVNTEVDRYFDENTVNKLPMDQGTVDLLTLAEDTDPDSSEKEE</sequence>
<name>A0A9N9JNI3_9GLOM</name>
<protein>
    <submittedName>
        <fullName evidence="2">14501_t:CDS:1</fullName>
    </submittedName>
</protein>
<comment type="caution">
    <text evidence="2">The sequence shown here is derived from an EMBL/GenBank/DDBJ whole genome shotgun (WGS) entry which is preliminary data.</text>
</comment>
<evidence type="ECO:0000313" key="2">
    <source>
        <dbReference type="EMBL" id="CAG8786906.1"/>
    </source>
</evidence>
<dbReference type="InterPro" id="IPR004875">
    <property type="entry name" value="DDE_SF_endonuclease_dom"/>
</dbReference>
<evidence type="ECO:0000313" key="3">
    <source>
        <dbReference type="Proteomes" id="UP000789405"/>
    </source>
</evidence>
<evidence type="ECO:0000259" key="1">
    <source>
        <dbReference type="Pfam" id="PF03184"/>
    </source>
</evidence>
<dbReference type="Pfam" id="PF03184">
    <property type="entry name" value="DDE_1"/>
    <property type="match status" value="1"/>
</dbReference>
<feature type="domain" description="DDE-1" evidence="1">
    <location>
        <begin position="50"/>
        <end position="100"/>
    </location>
</feature>
<dbReference type="Proteomes" id="UP000789405">
    <property type="component" value="Unassembled WGS sequence"/>
</dbReference>
<reference evidence="2" key="1">
    <citation type="submission" date="2021-06" db="EMBL/GenBank/DDBJ databases">
        <authorList>
            <person name="Kallberg Y."/>
            <person name="Tangrot J."/>
            <person name="Rosling A."/>
        </authorList>
    </citation>
    <scope>NUCLEOTIDE SEQUENCE</scope>
    <source>
        <strain evidence="2">MA453B</strain>
    </source>
</reference>
<organism evidence="2 3">
    <name type="scientific">Dentiscutata erythropus</name>
    <dbReference type="NCBI Taxonomy" id="1348616"/>
    <lineage>
        <taxon>Eukaryota</taxon>
        <taxon>Fungi</taxon>
        <taxon>Fungi incertae sedis</taxon>
        <taxon>Mucoromycota</taxon>
        <taxon>Glomeromycotina</taxon>
        <taxon>Glomeromycetes</taxon>
        <taxon>Diversisporales</taxon>
        <taxon>Gigasporaceae</taxon>
        <taxon>Dentiscutata</taxon>
    </lineage>
</organism>
<dbReference type="EMBL" id="CAJVPY010024559">
    <property type="protein sequence ID" value="CAG8786906.1"/>
    <property type="molecule type" value="Genomic_DNA"/>
</dbReference>
<gene>
    <name evidence="2" type="ORF">DERYTH_LOCUS20601</name>
</gene>
<keyword evidence="3" id="KW-1185">Reference proteome</keyword>
<feature type="non-terminal residue" evidence="2">
    <location>
        <position position="1"/>
    </location>
</feature>
<dbReference type="OrthoDB" id="10550044at2759"/>
<dbReference type="GO" id="GO:0003676">
    <property type="term" value="F:nucleic acid binding"/>
    <property type="evidence" value="ECO:0007669"/>
    <property type="project" value="InterPro"/>
</dbReference>